<name>A0A348WHX8_9RHOB</name>
<organism evidence="2 3">
    <name type="scientific">Roseovarius nubinhibens</name>
    <dbReference type="NCBI Taxonomy" id="314263"/>
    <lineage>
        <taxon>Bacteria</taxon>
        <taxon>Pseudomonadati</taxon>
        <taxon>Pseudomonadota</taxon>
        <taxon>Alphaproteobacteria</taxon>
        <taxon>Rhodobacterales</taxon>
        <taxon>Roseobacteraceae</taxon>
        <taxon>Roseovarius</taxon>
    </lineage>
</organism>
<sequence length="395" mass="43711">MVQIGEELGISAEFTFGVTFDLNGVAQVDWDMTEHSLRQVYGNSPDTLEAILVELAQAKSLGGAWSDEFLEKYGDLVALASQSCFGPEVPIDMWPLDPEFAPDPKNPFKQYDQDGVRAKVWKKPIHKIRVGDWVVSHDKNGNLVPGYVPRTFQNDAKILLDFHGTRVTPGHVYYRPDSKRADKYETLIDVLRDDGMIEDRDGVKLRAATYAHVGGPLDKFVQAVTGTQRPDGGVEIKEQGRIRLGTRFIVRNDKGRKVYSVADLIEAGGGVVGDDELIRVGDGPGIPFHWDFGDCLPKPEDFVLAASGTTLEDIYKAAEWENQGPRLPAPMVLDGGPVRPSKGAELSTMPRNEPLNLGHMPEALQKPQRMMNRKQRKAMEAKSHIAAKARKRAGS</sequence>
<dbReference type="EMBL" id="DMVW01000192">
    <property type="protein sequence ID" value="HAR54140.1"/>
    <property type="molecule type" value="Genomic_DNA"/>
</dbReference>
<proteinExistence type="predicted"/>
<dbReference type="AlphaFoldDB" id="A0A348WHX8"/>
<reference evidence="2 3" key="1">
    <citation type="journal article" date="2018" name="Nat. Biotechnol.">
        <title>A standardized bacterial taxonomy based on genome phylogeny substantially revises the tree of life.</title>
        <authorList>
            <person name="Parks D.H."/>
            <person name="Chuvochina M."/>
            <person name="Waite D.W."/>
            <person name="Rinke C."/>
            <person name="Skarshewski A."/>
            <person name="Chaumeil P.A."/>
            <person name="Hugenholtz P."/>
        </authorList>
    </citation>
    <scope>NUCLEOTIDE SEQUENCE [LARGE SCALE GENOMIC DNA]</scope>
    <source>
        <strain evidence="2">UBA9169</strain>
    </source>
</reference>
<accession>A0A348WHX8</accession>
<comment type="caution">
    <text evidence="2">The sequence shown here is derived from an EMBL/GenBank/DDBJ whole genome shotgun (WGS) entry which is preliminary data.</text>
</comment>
<evidence type="ECO:0000256" key="1">
    <source>
        <dbReference type="SAM" id="MobiDB-lite"/>
    </source>
</evidence>
<feature type="compositionally biased region" description="Basic residues" evidence="1">
    <location>
        <begin position="385"/>
        <end position="395"/>
    </location>
</feature>
<evidence type="ECO:0000313" key="3">
    <source>
        <dbReference type="Proteomes" id="UP000264719"/>
    </source>
</evidence>
<feature type="region of interest" description="Disordered" evidence="1">
    <location>
        <begin position="326"/>
        <end position="395"/>
    </location>
</feature>
<dbReference type="Proteomes" id="UP000264719">
    <property type="component" value="Unassembled WGS sequence"/>
</dbReference>
<gene>
    <name evidence="2" type="ORF">DCS45_20030</name>
</gene>
<evidence type="ECO:0008006" key="4">
    <source>
        <dbReference type="Google" id="ProtNLM"/>
    </source>
</evidence>
<evidence type="ECO:0000313" key="2">
    <source>
        <dbReference type="EMBL" id="HAR54140.1"/>
    </source>
</evidence>
<protein>
    <recommendedName>
        <fullName evidence="4">Hint domain-containing protein</fullName>
    </recommendedName>
</protein>